<dbReference type="RefSeq" id="WP_012897136.1">
    <property type="nucleotide sequence ID" value="NZ_CP009054.1"/>
</dbReference>
<dbReference type="KEGG" id="llx:NCDO2118_0323"/>
<evidence type="ECO:0000313" key="1">
    <source>
        <dbReference type="EMBL" id="AII11822.1"/>
    </source>
</evidence>
<gene>
    <name evidence="1" type="ORF">NCDO2118_0323</name>
</gene>
<name>A0ABC8A3K3_LACLL</name>
<accession>A0ABC8A3K3</accession>
<sequence length="81" mass="9540">MSERTSNRYRVFLLIKVVGIKRVLLELRNLDVITSDELINFTQQYVGKTGEVEFTRKFADSIGEVNFQKLENNIDLYLRKL</sequence>
<dbReference type="EMBL" id="CP009054">
    <property type="protein sequence ID" value="AII11822.1"/>
    <property type="molecule type" value="Genomic_DNA"/>
</dbReference>
<proteinExistence type="predicted"/>
<dbReference type="AlphaFoldDB" id="A0ABC8A3K3"/>
<reference evidence="1 2" key="1">
    <citation type="submission" date="2014-07" db="EMBL/GenBank/DDBJ databases">
        <title>Genome sequence of Lactococcus lactis subsp. lactis NCDO 2118, a GABA-producing strain.</title>
        <authorList>
            <person name="Oliveira L.C."/>
            <person name="Saraiva T.D.L."/>
            <person name="Soares S.C."/>
            <person name="Ramos R.T.J."/>
            <person name="Sa P.H.C.G."/>
            <person name="Carneiro A.R."/>
            <person name="Miranda F."/>
            <person name="Freire M."/>
            <person name="Renan W."/>
            <person name="Oliveira A.F.Jr."/>
            <person name="Santos A.R."/>
            <person name="Pinto A.C."/>
            <person name="Souza B.M."/>
            <person name="Castro C.P."/>
            <person name="Diniz C.A.A."/>
            <person name="Rocha C.S."/>
            <person name="Mariano D.C.B."/>
            <person name="Aguiar E.L."/>
            <person name="Folador E.L."/>
            <person name="Barbosa E.G.V."/>
            <person name="Aburjaile F.F."/>
            <person name="Goncalves L.A."/>
            <person name="Guimaraes L.C."/>
            <person name="Azevedo M.S.P."/>
            <person name="Agresti P.C.M."/>
            <person name="Faria R.F."/>
            <person name="Tiwari S."/>
            <person name="Almeida S.S."/>
            <person name="Hassan S.S."/>
            <person name="Pereira V.B."/>
            <person name="Abreu V.A.C."/>
            <person name="Pereira U.P."/>
            <person name="Dorella F.A."/>
            <person name="Carvalho A.F."/>
            <person name="Pereira F.L."/>
            <person name="Leal C.A.G."/>
            <person name="Figueiredo H.C.P."/>
            <person name="Silva A."/>
            <person name="Miyoshi A."/>
            <person name="Azevedo V."/>
        </authorList>
    </citation>
    <scope>NUCLEOTIDE SEQUENCE [LARGE SCALE GENOMIC DNA]</scope>
    <source>
        <strain evidence="1 2">NCDO 2118</strain>
    </source>
</reference>
<dbReference type="Proteomes" id="UP000028594">
    <property type="component" value="Chromosome"/>
</dbReference>
<organism evidence="1 2">
    <name type="scientific">Lactococcus lactis subsp. lactis NCDO 2118</name>
    <dbReference type="NCBI Taxonomy" id="1117941"/>
    <lineage>
        <taxon>Bacteria</taxon>
        <taxon>Bacillati</taxon>
        <taxon>Bacillota</taxon>
        <taxon>Bacilli</taxon>
        <taxon>Lactobacillales</taxon>
        <taxon>Streptococcaceae</taxon>
        <taxon>Lactococcus</taxon>
    </lineage>
</organism>
<protein>
    <submittedName>
        <fullName evidence="1">Uncharacterized protein</fullName>
    </submittedName>
</protein>
<evidence type="ECO:0000313" key="2">
    <source>
        <dbReference type="Proteomes" id="UP000028594"/>
    </source>
</evidence>